<dbReference type="InterPro" id="IPR036175">
    <property type="entry name" value="Sec23/24_helical_dom_sf"/>
</dbReference>
<dbReference type="InParanoid" id="A0A2V0P8Z9"/>
<dbReference type="GO" id="GO:0090110">
    <property type="term" value="P:COPII-coated vesicle cargo loading"/>
    <property type="evidence" value="ECO:0007669"/>
    <property type="project" value="TreeGrafter"/>
</dbReference>
<dbReference type="InterPro" id="IPR006900">
    <property type="entry name" value="Sec23/24_helical_dom"/>
</dbReference>
<feature type="domain" description="Sec23/Sec24 trunk" evidence="1">
    <location>
        <begin position="4"/>
        <end position="182"/>
    </location>
</feature>
<dbReference type="Proteomes" id="UP000247498">
    <property type="component" value="Unassembled WGS sequence"/>
</dbReference>
<dbReference type="InterPro" id="IPR006896">
    <property type="entry name" value="Sec23/24_trunk_dom"/>
</dbReference>
<dbReference type="EMBL" id="BDRX01000043">
    <property type="protein sequence ID" value="GBF93637.1"/>
    <property type="molecule type" value="Genomic_DNA"/>
</dbReference>
<comment type="caution">
    <text evidence="4">The sequence shown here is derived from an EMBL/GenBank/DDBJ whole genome shotgun (WGS) entry which is preliminary data.</text>
</comment>
<feature type="domain" description="Sec23/Sec24 helical" evidence="2">
    <location>
        <begin position="283"/>
        <end position="384"/>
    </location>
</feature>
<name>A0A2V0P8Z9_9CHLO</name>
<evidence type="ECO:0000313" key="4">
    <source>
        <dbReference type="EMBL" id="GBF93637.1"/>
    </source>
</evidence>
<organism evidence="4 5">
    <name type="scientific">Raphidocelis subcapitata</name>
    <dbReference type="NCBI Taxonomy" id="307507"/>
    <lineage>
        <taxon>Eukaryota</taxon>
        <taxon>Viridiplantae</taxon>
        <taxon>Chlorophyta</taxon>
        <taxon>core chlorophytes</taxon>
        <taxon>Chlorophyceae</taxon>
        <taxon>CS clade</taxon>
        <taxon>Sphaeropleales</taxon>
        <taxon>Selenastraceae</taxon>
        <taxon>Raphidocelis</taxon>
    </lineage>
</organism>
<evidence type="ECO:0000313" key="5">
    <source>
        <dbReference type="Proteomes" id="UP000247498"/>
    </source>
</evidence>
<evidence type="ECO:0000259" key="2">
    <source>
        <dbReference type="Pfam" id="PF04815"/>
    </source>
</evidence>
<dbReference type="GO" id="GO:0030127">
    <property type="term" value="C:COPII vesicle coat"/>
    <property type="evidence" value="ECO:0007669"/>
    <property type="project" value="InterPro"/>
</dbReference>
<dbReference type="Gene3D" id="3.40.50.410">
    <property type="entry name" value="von Willebrand factor, type A domain"/>
    <property type="match status" value="1"/>
</dbReference>
<accession>A0A2V0P8Z9</accession>
<evidence type="ECO:0000259" key="1">
    <source>
        <dbReference type="Pfam" id="PF04811"/>
    </source>
</evidence>
<feature type="domain" description="Sec23/Sec24 beta-sandwich" evidence="3">
    <location>
        <begin position="187"/>
        <end position="271"/>
    </location>
</feature>
<dbReference type="AlphaFoldDB" id="A0A2V0P8Z9"/>
<dbReference type="GO" id="GO:0000149">
    <property type="term" value="F:SNARE binding"/>
    <property type="evidence" value="ECO:0007669"/>
    <property type="project" value="TreeGrafter"/>
</dbReference>
<dbReference type="PANTHER" id="PTHR13803">
    <property type="entry name" value="SEC24-RELATED PROTEIN"/>
    <property type="match status" value="1"/>
</dbReference>
<dbReference type="PANTHER" id="PTHR13803:SF39">
    <property type="entry name" value="SECRETORY 24AB, ISOFORM A"/>
    <property type="match status" value="1"/>
</dbReference>
<evidence type="ECO:0000259" key="3">
    <source>
        <dbReference type="Pfam" id="PF08033"/>
    </source>
</evidence>
<dbReference type="SUPFAM" id="SSF53300">
    <property type="entry name" value="vWA-like"/>
    <property type="match status" value="1"/>
</dbReference>
<dbReference type="SUPFAM" id="SSF81995">
    <property type="entry name" value="beta-sandwich domain of Sec23/24"/>
    <property type="match status" value="1"/>
</dbReference>
<dbReference type="GO" id="GO:0070971">
    <property type="term" value="C:endoplasmic reticulum exit site"/>
    <property type="evidence" value="ECO:0007669"/>
    <property type="project" value="TreeGrafter"/>
</dbReference>
<dbReference type="SUPFAM" id="SSF81811">
    <property type="entry name" value="Helical domain of Sec23/24"/>
    <property type="match status" value="1"/>
</dbReference>
<dbReference type="InterPro" id="IPR050550">
    <property type="entry name" value="SEC23_SEC24_subfamily"/>
</dbReference>
<reference evidence="4 5" key="1">
    <citation type="journal article" date="2018" name="Sci. Rep.">
        <title>Raphidocelis subcapitata (=Pseudokirchneriella subcapitata) provides an insight into genome evolution and environmental adaptations in the Sphaeropleales.</title>
        <authorList>
            <person name="Suzuki S."/>
            <person name="Yamaguchi H."/>
            <person name="Nakajima N."/>
            <person name="Kawachi M."/>
        </authorList>
    </citation>
    <scope>NUCLEOTIDE SEQUENCE [LARGE SCALE GENOMIC DNA]</scope>
    <source>
        <strain evidence="4 5">NIES-35</strain>
    </source>
</reference>
<dbReference type="InterPro" id="IPR012990">
    <property type="entry name" value="Beta-sandwich_Sec23_24"/>
</dbReference>
<dbReference type="STRING" id="307507.A0A2V0P8Z9"/>
<dbReference type="Pfam" id="PF04811">
    <property type="entry name" value="Sec23_trunk"/>
    <property type="match status" value="1"/>
</dbReference>
<dbReference type="InterPro" id="IPR036465">
    <property type="entry name" value="vWFA_dom_sf"/>
</dbReference>
<sequence length="402" mass="42912">MLSTLTAPQMLVVTELDEPFLPLPDDLLVNLRDSRGAVDALLEALPAQWPNANMQLPDSATGPALQAAFLVMSHLGGKMLLFQGSAPSLGAGKFKAREALAAYGTEREAALRNPEDPFFKRFAAEASRQQITLDVFVAAPGPVDLASLAAIPRYTCGQVNYYPGFYAARDGARLTADVTRNLSRPTAWEAVMRIRCSRGLRISSFHGHFFNRSTDLLALPTCDPDKTFAVQIAHEETMVSGAVGFVQCALLYTNSNGERRIRVHTLCLPVTGDLAEMYRASDGGATAALLAKLAVEKALMSKLDETRAALQAKLAGALKEYRLLAGAGARAPNALVYPESMRFLAAHALGLVKCTAFRGGGREVNADERTAALHALMEAPADAALSTAYPDVFALHDPAAAG</sequence>
<keyword evidence="5" id="KW-1185">Reference proteome</keyword>
<dbReference type="GO" id="GO:0006886">
    <property type="term" value="P:intracellular protein transport"/>
    <property type="evidence" value="ECO:0007669"/>
    <property type="project" value="InterPro"/>
</dbReference>
<dbReference type="GO" id="GO:0008270">
    <property type="term" value="F:zinc ion binding"/>
    <property type="evidence" value="ECO:0007669"/>
    <property type="project" value="TreeGrafter"/>
</dbReference>
<dbReference type="Pfam" id="PF08033">
    <property type="entry name" value="Sec23_BS"/>
    <property type="match status" value="1"/>
</dbReference>
<dbReference type="OrthoDB" id="49016at2759"/>
<proteinExistence type="predicted"/>
<gene>
    <name evidence="4" type="ORF">Rsub_06740</name>
</gene>
<dbReference type="Pfam" id="PF04815">
    <property type="entry name" value="Sec23_helical"/>
    <property type="match status" value="1"/>
</dbReference>
<feature type="non-terminal residue" evidence="4">
    <location>
        <position position="402"/>
    </location>
</feature>
<dbReference type="Gene3D" id="1.20.120.730">
    <property type="entry name" value="Sec23/Sec24 helical domain"/>
    <property type="match status" value="1"/>
</dbReference>
<protein>
    <submittedName>
        <fullName evidence="4">COP-II coat subunit</fullName>
    </submittedName>
</protein>